<organism evidence="1 2">
    <name type="scientific">Roseateles aquatilis</name>
    <dbReference type="NCBI Taxonomy" id="431061"/>
    <lineage>
        <taxon>Bacteria</taxon>
        <taxon>Pseudomonadati</taxon>
        <taxon>Pseudomonadota</taxon>
        <taxon>Betaproteobacteria</taxon>
        <taxon>Burkholderiales</taxon>
        <taxon>Sphaerotilaceae</taxon>
        <taxon>Roseateles</taxon>
    </lineage>
</organism>
<comment type="caution">
    <text evidence="1">The sequence shown here is derived from an EMBL/GenBank/DDBJ whole genome shotgun (WGS) entry which is preliminary data.</text>
</comment>
<dbReference type="EMBL" id="NIOF01000020">
    <property type="protein sequence ID" value="OWQ83556.1"/>
    <property type="molecule type" value="Genomic_DNA"/>
</dbReference>
<dbReference type="AlphaFoldDB" id="A0A246ITM3"/>
<reference evidence="1 2" key="1">
    <citation type="journal article" date="2008" name="Int. J. Syst. Evol. Microbiol.">
        <title>Description of Roseateles aquatilis sp. nov. and Roseateles terrae sp. nov., in the class Betaproteobacteria, and emended description of the genus Roseateles.</title>
        <authorList>
            <person name="Gomila M."/>
            <person name="Bowien B."/>
            <person name="Falsen E."/>
            <person name="Moore E.R."/>
            <person name="Lalucat J."/>
        </authorList>
    </citation>
    <scope>NUCLEOTIDE SEQUENCE [LARGE SCALE GENOMIC DNA]</scope>
    <source>
        <strain evidence="1 2">CCUG 48205</strain>
    </source>
</reference>
<evidence type="ECO:0000313" key="2">
    <source>
        <dbReference type="Proteomes" id="UP000197468"/>
    </source>
</evidence>
<evidence type="ECO:0000313" key="1">
    <source>
        <dbReference type="EMBL" id="OWQ83556.1"/>
    </source>
</evidence>
<dbReference type="PIRSF" id="PIRSF016481">
    <property type="entry name" value="Pilus_assembly_PilP"/>
    <property type="match status" value="1"/>
</dbReference>
<dbReference type="InterPro" id="IPR007446">
    <property type="entry name" value="PilP"/>
</dbReference>
<keyword evidence="2" id="KW-1185">Reference proteome</keyword>
<proteinExistence type="predicted"/>
<dbReference type="Proteomes" id="UP000197468">
    <property type="component" value="Unassembled WGS sequence"/>
</dbReference>
<protein>
    <submittedName>
        <fullName evidence="1">Pilus assembly protein PilP</fullName>
    </submittedName>
</protein>
<accession>A0A246ITM3</accession>
<dbReference type="Gene3D" id="2.30.30.830">
    <property type="match status" value="1"/>
</dbReference>
<dbReference type="OrthoDB" id="5296580at2"/>
<gene>
    <name evidence="1" type="ORF">CDN99_25830</name>
</gene>
<dbReference type="RefSeq" id="WP_088388262.1">
    <property type="nucleotide sequence ID" value="NZ_NIOF01000020.1"/>
</dbReference>
<dbReference type="Pfam" id="PF04351">
    <property type="entry name" value="PilP"/>
    <property type="match status" value="1"/>
</dbReference>
<name>A0A246ITM3_9BURK</name>
<sequence>MQARHSRVVLTAPSLPRTGGRRLLALALCAAALAGCSPGTDELQQWMEEQRQQTRPTVKPLTPPKKFQPQAYEAQAVVDPFSTQKLTVALKREAAQPSSLLAAEMKRRREPLEAYPLDSMAMVGSVIREGRPFALLRVDNLLYQAKVGEYLGQNFGRITKISETEITLREVVQDAAGEWIERTSTLQLQEQGR</sequence>